<sequence>MERPNTIPTVATRVTRNEPKWGGTVSLVNGPNRLRKLRKHVDETDPISFTEYEMRLRERFVNTASVASRTDWADVGLVERQGQRGGEGAGGDTSTIDARKRRRKGKFSSDYDDYSSDDDDDDDDAAMRIFESNAPLFESSSSGDGGRYRASLPPTLLDVVRVRDGNLCDPNQSVVSACQFHPNSDEERPLLMTAGMDKMLRFFRVNDDEDDHDKHGGGGFSCRGEGTTTKIHGMQFPDMPITCASFVGGSGNGSSSVVVSGRRPFFYVYDAASGNVQRVPGIVGRRERSLEKFRISPDGRTIAFVGNDGYIILVDGATRQWIGDLKMNGSARAIAFTNDGEYVLGSGSDGDVYRFHIGSRRCVERFHNEDGTITSSLAISSNSLAVGAESGVVNLYDDKYAPASMRRGGGISSFAAINADRNPIKSIMNLTTSADDIRFNHDGQILAMSTRRETNGLKLLHVPSATVFSNWPTSKTPLKYVWSMDFSPKSRYMAVGNDHGKCLLYRLKHYWDE</sequence>
<dbReference type="GO" id="GO:0006364">
    <property type="term" value="P:rRNA processing"/>
    <property type="evidence" value="ECO:0007669"/>
    <property type="project" value="UniProtKB-KW"/>
</dbReference>
<dbReference type="InterPro" id="IPR036322">
    <property type="entry name" value="WD40_repeat_dom_sf"/>
</dbReference>
<accession>A0ABD3RRP6</accession>
<protein>
    <submittedName>
        <fullName evidence="8">Uncharacterized protein</fullName>
    </submittedName>
</protein>
<dbReference type="SUPFAM" id="SSF50978">
    <property type="entry name" value="WD40 repeat-like"/>
    <property type="match status" value="1"/>
</dbReference>
<dbReference type="GO" id="GO:0005730">
    <property type="term" value="C:nucleolus"/>
    <property type="evidence" value="ECO:0007669"/>
    <property type="project" value="UniProtKB-SubCell"/>
</dbReference>
<dbReference type="InterPro" id="IPR001680">
    <property type="entry name" value="WD40_rpt"/>
</dbReference>
<dbReference type="AlphaFoldDB" id="A0ABD3RRP6"/>
<feature type="region of interest" description="Disordered" evidence="7">
    <location>
        <begin position="78"/>
        <end position="102"/>
    </location>
</feature>
<keyword evidence="4" id="KW-0677">Repeat</keyword>
<keyword evidence="2" id="KW-0698">rRNA processing</keyword>
<gene>
    <name evidence="8" type="ORF">ACHAXA_007136</name>
</gene>
<evidence type="ECO:0000313" key="8">
    <source>
        <dbReference type="EMBL" id="KAL3815604.1"/>
    </source>
</evidence>
<keyword evidence="3" id="KW-0853">WD repeat</keyword>
<evidence type="ECO:0000256" key="3">
    <source>
        <dbReference type="ARBA" id="ARBA00022574"/>
    </source>
</evidence>
<evidence type="ECO:0000256" key="4">
    <source>
        <dbReference type="ARBA" id="ARBA00022737"/>
    </source>
</evidence>
<reference evidence="8 9" key="1">
    <citation type="submission" date="2024-10" db="EMBL/GenBank/DDBJ databases">
        <title>Updated reference genomes for cyclostephanoid diatoms.</title>
        <authorList>
            <person name="Roberts W.R."/>
            <person name="Alverson A.J."/>
        </authorList>
    </citation>
    <scope>NUCLEOTIDE SEQUENCE [LARGE SCALE GENOMIC DNA]</scope>
    <source>
        <strain evidence="8 9">AJA228-03</strain>
    </source>
</reference>
<evidence type="ECO:0000256" key="7">
    <source>
        <dbReference type="SAM" id="MobiDB-lite"/>
    </source>
</evidence>
<name>A0ABD3RRP6_9STRA</name>
<evidence type="ECO:0000256" key="2">
    <source>
        <dbReference type="ARBA" id="ARBA00022552"/>
    </source>
</evidence>
<evidence type="ECO:0000256" key="5">
    <source>
        <dbReference type="ARBA" id="ARBA00023242"/>
    </source>
</evidence>
<dbReference type="PANTHER" id="PTHR18359:SF0">
    <property type="entry name" value="U3 SMALL NUCLEOLAR RNA-ASSOCIATED PROTEIN 18 HOMOLOG"/>
    <property type="match status" value="1"/>
</dbReference>
<keyword evidence="5" id="KW-0539">Nucleus</keyword>
<dbReference type="PANTHER" id="PTHR18359">
    <property type="entry name" value="WD-REPEAT PROTEIN-RELATED"/>
    <property type="match status" value="1"/>
</dbReference>
<dbReference type="EMBL" id="JALLPB020000190">
    <property type="protein sequence ID" value="KAL3815604.1"/>
    <property type="molecule type" value="Genomic_DNA"/>
</dbReference>
<evidence type="ECO:0000313" key="9">
    <source>
        <dbReference type="Proteomes" id="UP001530377"/>
    </source>
</evidence>
<proteinExistence type="inferred from homology"/>
<organism evidence="8 9">
    <name type="scientific">Cyclostephanos tholiformis</name>
    <dbReference type="NCBI Taxonomy" id="382380"/>
    <lineage>
        <taxon>Eukaryota</taxon>
        <taxon>Sar</taxon>
        <taxon>Stramenopiles</taxon>
        <taxon>Ochrophyta</taxon>
        <taxon>Bacillariophyta</taxon>
        <taxon>Coscinodiscophyceae</taxon>
        <taxon>Thalassiosirophycidae</taxon>
        <taxon>Stephanodiscales</taxon>
        <taxon>Stephanodiscaceae</taxon>
        <taxon>Cyclostephanos</taxon>
    </lineage>
</organism>
<comment type="subcellular location">
    <subcellularLocation>
        <location evidence="1">Nucleus</location>
        <location evidence="1">Nucleolus</location>
    </subcellularLocation>
</comment>
<dbReference type="SMART" id="SM00320">
    <property type="entry name" value="WD40"/>
    <property type="match status" value="5"/>
</dbReference>
<dbReference type="Gene3D" id="2.130.10.10">
    <property type="entry name" value="YVTN repeat-like/Quinoprotein amine dehydrogenase"/>
    <property type="match status" value="1"/>
</dbReference>
<comment type="caution">
    <text evidence="8">The sequence shown here is derived from an EMBL/GenBank/DDBJ whole genome shotgun (WGS) entry which is preliminary data.</text>
</comment>
<comment type="similarity">
    <text evidence="6">Belongs to the WD repeat UTP18 family.</text>
</comment>
<evidence type="ECO:0000256" key="6">
    <source>
        <dbReference type="ARBA" id="ARBA00025767"/>
    </source>
</evidence>
<evidence type="ECO:0000256" key="1">
    <source>
        <dbReference type="ARBA" id="ARBA00004604"/>
    </source>
</evidence>
<dbReference type="InterPro" id="IPR045161">
    <property type="entry name" value="Utp18"/>
</dbReference>
<dbReference type="InterPro" id="IPR015943">
    <property type="entry name" value="WD40/YVTN_repeat-like_dom_sf"/>
</dbReference>
<keyword evidence="9" id="KW-1185">Reference proteome</keyword>
<dbReference type="Proteomes" id="UP001530377">
    <property type="component" value="Unassembled WGS sequence"/>
</dbReference>